<dbReference type="Proteomes" id="UP000563050">
    <property type="component" value="Unassembled WGS sequence"/>
</dbReference>
<keyword evidence="7 9" id="KW-0472">Membrane</keyword>
<evidence type="ECO:0000313" key="11">
    <source>
        <dbReference type="EMBL" id="MBB3185310.1"/>
    </source>
</evidence>
<evidence type="ECO:0000256" key="6">
    <source>
        <dbReference type="ARBA" id="ARBA00022989"/>
    </source>
</evidence>
<organism evidence="11 12">
    <name type="scientific">Halomonas fontilapidosi</name>
    <dbReference type="NCBI Taxonomy" id="616675"/>
    <lineage>
        <taxon>Bacteria</taxon>
        <taxon>Pseudomonadati</taxon>
        <taxon>Pseudomonadota</taxon>
        <taxon>Gammaproteobacteria</taxon>
        <taxon>Oceanospirillales</taxon>
        <taxon>Halomonadaceae</taxon>
        <taxon>Halomonas</taxon>
    </lineage>
</organism>
<dbReference type="GO" id="GO:0005886">
    <property type="term" value="C:plasma membrane"/>
    <property type="evidence" value="ECO:0007669"/>
    <property type="project" value="UniProtKB-SubCell"/>
</dbReference>
<name>A0A7W5DMF1_9GAMM</name>
<dbReference type="GO" id="GO:0022857">
    <property type="term" value="F:transmembrane transporter activity"/>
    <property type="evidence" value="ECO:0007669"/>
    <property type="project" value="UniProtKB-UniRule"/>
</dbReference>
<keyword evidence="4 9" id="KW-0997">Cell inner membrane</keyword>
<dbReference type="PANTHER" id="PTHR35011">
    <property type="entry name" value="2,3-DIKETO-L-GULONATE TRAP TRANSPORTER SMALL PERMEASE PROTEIN YIAM"/>
    <property type="match status" value="1"/>
</dbReference>
<evidence type="ECO:0000256" key="2">
    <source>
        <dbReference type="ARBA" id="ARBA00022448"/>
    </source>
</evidence>
<comment type="similarity">
    <text evidence="8 9">Belongs to the TRAP transporter small permease family.</text>
</comment>
<reference evidence="11 12" key="1">
    <citation type="submission" date="2020-08" db="EMBL/GenBank/DDBJ databases">
        <title>Genomic Encyclopedia of Type Strains, Phase III (KMG-III): the genomes of soil and plant-associated and newly described type strains.</title>
        <authorList>
            <person name="Whitman W."/>
        </authorList>
    </citation>
    <scope>NUCLEOTIDE SEQUENCE [LARGE SCALE GENOMIC DNA]</scope>
    <source>
        <strain evidence="11 12">CECT 7341</strain>
    </source>
</reference>
<comment type="subunit">
    <text evidence="9">The complex comprises the extracytoplasmic solute receptor protein and the two transmembrane proteins.</text>
</comment>
<keyword evidence="2 9" id="KW-0813">Transport</keyword>
<keyword evidence="6 9" id="KW-1133">Transmembrane helix</keyword>
<gene>
    <name evidence="11" type="ORF">FHR95_002891</name>
</gene>
<proteinExistence type="inferred from homology"/>
<dbReference type="EMBL" id="JACHXQ010000011">
    <property type="protein sequence ID" value="MBB3185310.1"/>
    <property type="molecule type" value="Genomic_DNA"/>
</dbReference>
<comment type="subcellular location">
    <subcellularLocation>
        <location evidence="1 9">Cell inner membrane</location>
        <topology evidence="1 9">Multi-pass membrane protein</topology>
    </subcellularLocation>
</comment>
<evidence type="ECO:0000256" key="7">
    <source>
        <dbReference type="ARBA" id="ARBA00023136"/>
    </source>
</evidence>
<evidence type="ECO:0000256" key="4">
    <source>
        <dbReference type="ARBA" id="ARBA00022519"/>
    </source>
</evidence>
<evidence type="ECO:0000256" key="9">
    <source>
        <dbReference type="RuleBase" id="RU369079"/>
    </source>
</evidence>
<evidence type="ECO:0000313" key="12">
    <source>
        <dbReference type="Proteomes" id="UP000563050"/>
    </source>
</evidence>
<dbReference type="Pfam" id="PF04290">
    <property type="entry name" value="DctQ"/>
    <property type="match status" value="1"/>
</dbReference>
<sequence>MATSKMSMSYITALADKHKTREGLMERFFRYTLTLLIVLVAGSQFIQVITRYLLEMPVMGLEEATLIPTLWLYMLGSVNASREDTQIRANVLDIFLKTERARAFLQALADTISVVVSIWLATWAWDYFSYASRIGKSTPTLYIPTIIYESALMVGLFLMIIFTVWHLLRNLGYLFGIRQAPDHPSGDPDYPETAEVQEFKVLTDNKKDRNND</sequence>
<feature type="transmembrane region" description="Helical" evidence="9">
    <location>
        <begin position="103"/>
        <end position="125"/>
    </location>
</feature>
<comment type="caution">
    <text evidence="11">The sequence shown here is derived from an EMBL/GenBank/DDBJ whole genome shotgun (WGS) entry which is preliminary data.</text>
</comment>
<keyword evidence="12" id="KW-1185">Reference proteome</keyword>
<evidence type="ECO:0000256" key="8">
    <source>
        <dbReference type="ARBA" id="ARBA00038436"/>
    </source>
</evidence>
<keyword evidence="3" id="KW-1003">Cell membrane</keyword>
<evidence type="ECO:0000256" key="1">
    <source>
        <dbReference type="ARBA" id="ARBA00004429"/>
    </source>
</evidence>
<feature type="domain" description="Tripartite ATP-independent periplasmic transporters DctQ component" evidence="10">
    <location>
        <begin position="43"/>
        <end position="170"/>
    </location>
</feature>
<feature type="transmembrane region" description="Helical" evidence="9">
    <location>
        <begin position="145"/>
        <end position="168"/>
    </location>
</feature>
<comment type="function">
    <text evidence="9">Part of the tripartite ATP-independent periplasmic (TRAP) transport system.</text>
</comment>
<dbReference type="InterPro" id="IPR007387">
    <property type="entry name" value="TRAP_DctQ"/>
</dbReference>
<dbReference type="PANTHER" id="PTHR35011:SF4">
    <property type="entry name" value="SLL1102 PROTEIN"/>
    <property type="match status" value="1"/>
</dbReference>
<keyword evidence="5 9" id="KW-0812">Transmembrane</keyword>
<dbReference type="InterPro" id="IPR055348">
    <property type="entry name" value="DctQ"/>
</dbReference>
<evidence type="ECO:0000259" key="10">
    <source>
        <dbReference type="Pfam" id="PF04290"/>
    </source>
</evidence>
<dbReference type="RefSeq" id="WP_246378610.1">
    <property type="nucleotide sequence ID" value="NZ_JACHXQ010000011.1"/>
</dbReference>
<feature type="transmembrane region" description="Helical" evidence="9">
    <location>
        <begin position="66"/>
        <end position="82"/>
    </location>
</feature>
<evidence type="ECO:0000256" key="3">
    <source>
        <dbReference type="ARBA" id="ARBA00022475"/>
    </source>
</evidence>
<protein>
    <recommendedName>
        <fullName evidence="9">TRAP transporter small permease protein</fullName>
    </recommendedName>
</protein>
<dbReference type="AlphaFoldDB" id="A0A7W5DMF1"/>
<accession>A0A7W5DMF1</accession>
<feature type="transmembrane region" description="Helical" evidence="9">
    <location>
        <begin position="28"/>
        <end position="46"/>
    </location>
</feature>
<evidence type="ECO:0000256" key="5">
    <source>
        <dbReference type="ARBA" id="ARBA00022692"/>
    </source>
</evidence>